<keyword evidence="6" id="KW-0418">Kinase</keyword>
<comment type="catalytic activity">
    <reaction evidence="1">
        <text>ATP + protein L-histidine = ADP + protein N-phospho-L-histidine.</text>
        <dbReference type="EC" id="2.7.13.3"/>
    </reaction>
</comment>
<feature type="transmembrane region" description="Helical" evidence="9">
    <location>
        <begin position="184"/>
        <end position="204"/>
    </location>
</feature>
<dbReference type="Pfam" id="PF07730">
    <property type="entry name" value="HisKA_3"/>
    <property type="match status" value="1"/>
</dbReference>
<dbReference type="EC" id="2.7.13.3" evidence="2"/>
<dbReference type="RefSeq" id="WP_211465357.1">
    <property type="nucleotide sequence ID" value="NZ_JAGSXH010000013.1"/>
</dbReference>
<dbReference type="Gene3D" id="3.30.565.10">
    <property type="entry name" value="Histidine kinase-like ATPase, C-terminal domain"/>
    <property type="match status" value="1"/>
</dbReference>
<dbReference type="Pfam" id="PF02518">
    <property type="entry name" value="HATPase_c"/>
    <property type="match status" value="1"/>
</dbReference>
<keyword evidence="7" id="KW-0067">ATP-binding</keyword>
<sequence length="442" mass="47708">MAITGPADAVARRDPPRSRFKRALLAPWQGLVLTLVAGLNIAVVVLQVEVIAFISLGVGLLLLPISTLICRWVANLARDLAWRWQGVQIPRPYRPKPAFQRGAMGLVERCRWILRDPATWRDLGWSSVNMVLGLILAILPASLVVYGVEGFVDSFLWPVLVRHGEENWYTFVHLRPGNEHLRWVSAWIGAFVLILGFLTGPALLRAHAHWTRVLLKPTRAAELALRVRHLTETRADAVDASAAELRRIERDLHDGAQARLVAMGMNLSAAEALLEHHPDEARALLLEARDASIKALAELRGLVRGIHPPVLSDRGLADAVRALALDSALNVEVTADLPGRAQAPVESAAYFAASELLTNVAKHSGGTRAWVDLSHANGVLRLTVTDDGHGGADPGGGTGLRGVERRIGTFDGLLTVTSPPGGPTVVTLEIPCALSSPKTSSS</sequence>
<dbReference type="InterPro" id="IPR011712">
    <property type="entry name" value="Sig_transdc_His_kin_sub3_dim/P"/>
</dbReference>
<proteinExistence type="predicted"/>
<dbReference type="Gene3D" id="1.20.5.1930">
    <property type="match status" value="1"/>
</dbReference>
<comment type="caution">
    <text evidence="13">The sequence shown here is derived from an EMBL/GenBank/DDBJ whole genome shotgun (WGS) entry which is preliminary data.</text>
</comment>
<dbReference type="PANTHER" id="PTHR24421">
    <property type="entry name" value="NITRATE/NITRITE SENSOR PROTEIN NARX-RELATED"/>
    <property type="match status" value="1"/>
</dbReference>
<dbReference type="InterPro" id="IPR036890">
    <property type="entry name" value="HATPase_C_sf"/>
</dbReference>
<dbReference type="InterPro" id="IPR050482">
    <property type="entry name" value="Sensor_HK_TwoCompSys"/>
</dbReference>
<dbReference type="GO" id="GO:0000155">
    <property type="term" value="F:phosphorelay sensor kinase activity"/>
    <property type="evidence" value="ECO:0007669"/>
    <property type="project" value="InterPro"/>
</dbReference>
<evidence type="ECO:0000256" key="1">
    <source>
        <dbReference type="ARBA" id="ARBA00000085"/>
    </source>
</evidence>
<evidence type="ECO:0000259" key="12">
    <source>
        <dbReference type="Pfam" id="PF13796"/>
    </source>
</evidence>
<evidence type="ECO:0000313" key="14">
    <source>
        <dbReference type="Proteomes" id="UP000677913"/>
    </source>
</evidence>
<dbReference type="Pfam" id="PF13796">
    <property type="entry name" value="Sensor"/>
    <property type="match status" value="1"/>
</dbReference>
<keyword evidence="14" id="KW-1185">Reference proteome</keyword>
<feature type="transmembrane region" description="Helical" evidence="9">
    <location>
        <begin position="23"/>
        <end position="45"/>
    </location>
</feature>
<evidence type="ECO:0000256" key="4">
    <source>
        <dbReference type="ARBA" id="ARBA00022679"/>
    </source>
</evidence>
<keyword evidence="9" id="KW-1133">Transmembrane helix</keyword>
<keyword evidence="9" id="KW-0472">Membrane</keyword>
<evidence type="ECO:0000256" key="8">
    <source>
        <dbReference type="ARBA" id="ARBA00023012"/>
    </source>
</evidence>
<evidence type="ECO:0000259" key="11">
    <source>
        <dbReference type="Pfam" id="PF07730"/>
    </source>
</evidence>
<evidence type="ECO:0000256" key="7">
    <source>
        <dbReference type="ARBA" id="ARBA00022840"/>
    </source>
</evidence>
<dbReference type="AlphaFoldDB" id="A0A8J8BBK1"/>
<dbReference type="SUPFAM" id="SSF55874">
    <property type="entry name" value="ATPase domain of HSP90 chaperone/DNA topoisomerase II/histidine kinase"/>
    <property type="match status" value="1"/>
</dbReference>
<evidence type="ECO:0000256" key="3">
    <source>
        <dbReference type="ARBA" id="ARBA00022553"/>
    </source>
</evidence>
<feature type="domain" description="Putative sensor" evidence="12">
    <location>
        <begin position="31"/>
        <end position="214"/>
    </location>
</feature>
<dbReference type="GO" id="GO:0046983">
    <property type="term" value="F:protein dimerization activity"/>
    <property type="evidence" value="ECO:0007669"/>
    <property type="project" value="InterPro"/>
</dbReference>
<dbReference type="GO" id="GO:0005524">
    <property type="term" value="F:ATP binding"/>
    <property type="evidence" value="ECO:0007669"/>
    <property type="project" value="UniProtKB-KW"/>
</dbReference>
<gene>
    <name evidence="13" type="ORF">KGA66_05845</name>
</gene>
<evidence type="ECO:0000313" key="13">
    <source>
        <dbReference type="EMBL" id="MBS2962560.1"/>
    </source>
</evidence>
<dbReference type="InterPro" id="IPR003594">
    <property type="entry name" value="HATPase_dom"/>
</dbReference>
<dbReference type="InterPro" id="IPR025828">
    <property type="entry name" value="Put_sensor_dom"/>
</dbReference>
<feature type="domain" description="Signal transduction histidine kinase subgroup 3 dimerisation and phosphoacceptor" evidence="11">
    <location>
        <begin position="244"/>
        <end position="311"/>
    </location>
</feature>
<dbReference type="GO" id="GO:0016020">
    <property type="term" value="C:membrane"/>
    <property type="evidence" value="ECO:0007669"/>
    <property type="project" value="InterPro"/>
</dbReference>
<evidence type="ECO:0000256" key="9">
    <source>
        <dbReference type="SAM" id="Phobius"/>
    </source>
</evidence>
<feature type="domain" description="Histidine kinase/HSP90-like ATPase" evidence="10">
    <location>
        <begin position="350"/>
        <end position="432"/>
    </location>
</feature>
<feature type="transmembrane region" description="Helical" evidence="9">
    <location>
        <begin position="128"/>
        <end position="148"/>
    </location>
</feature>
<reference evidence="13" key="1">
    <citation type="submission" date="2021-04" db="EMBL/GenBank/DDBJ databases">
        <title>Genome based classification of Actinospica acidithermotolerans sp. nov., an actinobacterium isolated from an Indonesian hot spring.</title>
        <authorList>
            <person name="Kusuma A.B."/>
            <person name="Putra K.E."/>
            <person name="Nafisah S."/>
            <person name="Loh J."/>
            <person name="Nouioui I."/>
            <person name="Goodfellow M."/>
        </authorList>
    </citation>
    <scope>NUCLEOTIDE SEQUENCE</scope>
    <source>
        <strain evidence="13">DSM 45618</strain>
    </source>
</reference>
<keyword evidence="9" id="KW-0812">Transmembrane</keyword>
<dbReference type="PANTHER" id="PTHR24421:SF10">
    <property type="entry name" value="NITRATE_NITRITE SENSOR PROTEIN NARQ"/>
    <property type="match status" value="1"/>
</dbReference>
<feature type="transmembrane region" description="Helical" evidence="9">
    <location>
        <begin position="51"/>
        <end position="74"/>
    </location>
</feature>
<keyword evidence="5" id="KW-0547">Nucleotide-binding</keyword>
<keyword evidence="4" id="KW-0808">Transferase</keyword>
<name>A0A8J8BBK1_9ACTN</name>
<accession>A0A8J8BBK1</accession>
<protein>
    <recommendedName>
        <fullName evidence="2">histidine kinase</fullName>
        <ecNumber evidence="2">2.7.13.3</ecNumber>
    </recommendedName>
</protein>
<dbReference type="EMBL" id="JAGSXH010000013">
    <property type="protein sequence ID" value="MBS2962560.1"/>
    <property type="molecule type" value="Genomic_DNA"/>
</dbReference>
<evidence type="ECO:0000256" key="2">
    <source>
        <dbReference type="ARBA" id="ARBA00012438"/>
    </source>
</evidence>
<keyword evidence="8" id="KW-0902">Two-component regulatory system</keyword>
<organism evidence="13 14">
    <name type="scientific">Actinocrinis puniceicyclus</name>
    <dbReference type="NCBI Taxonomy" id="977794"/>
    <lineage>
        <taxon>Bacteria</taxon>
        <taxon>Bacillati</taxon>
        <taxon>Actinomycetota</taxon>
        <taxon>Actinomycetes</taxon>
        <taxon>Catenulisporales</taxon>
        <taxon>Actinospicaceae</taxon>
        <taxon>Actinocrinis</taxon>
    </lineage>
</organism>
<keyword evidence="3" id="KW-0597">Phosphoprotein</keyword>
<evidence type="ECO:0000256" key="6">
    <source>
        <dbReference type="ARBA" id="ARBA00022777"/>
    </source>
</evidence>
<evidence type="ECO:0000259" key="10">
    <source>
        <dbReference type="Pfam" id="PF02518"/>
    </source>
</evidence>
<dbReference type="Proteomes" id="UP000677913">
    <property type="component" value="Unassembled WGS sequence"/>
</dbReference>
<evidence type="ECO:0000256" key="5">
    <source>
        <dbReference type="ARBA" id="ARBA00022741"/>
    </source>
</evidence>